<dbReference type="Proteomes" id="UP001082703">
    <property type="component" value="Unassembled WGS sequence"/>
</dbReference>
<evidence type="ECO:0000256" key="1">
    <source>
        <dbReference type="ARBA" id="ARBA00022679"/>
    </source>
</evidence>
<keyword evidence="4" id="KW-1185">Reference proteome</keyword>
<sequence>MIIVNGTAVTPESLLAEYPEDSVEQKILRKLAAGDTHFSYPSMDQLKFELRLRKEIIAASYELNRSGLGFEVFRETRCNPTYWKRLWDGGFALNDGANPAAAIADIFHNGSQYGTECATAMMIVYYGALLKVYGEALFNKTFPKIDLMNWHRIDRLLWEVGNMQRRDVYLPGDRRYFNNPDVNLLTPEWQGENTIDLGNGMFYGHGVGIYKAEAIIQELNKNRVPNADESAALLDSAGRPDFIKLGNIYLRGGS</sequence>
<dbReference type="Pfam" id="PF20085">
    <property type="entry name" value="TGL"/>
    <property type="match status" value="1"/>
</dbReference>
<keyword evidence="1" id="KW-0808">Transferase</keyword>
<evidence type="ECO:0000313" key="4">
    <source>
        <dbReference type="Proteomes" id="UP001082703"/>
    </source>
</evidence>
<protein>
    <submittedName>
        <fullName evidence="3">Protein-glutamine gamma-glutamyltransferase</fullName>
    </submittedName>
</protein>
<reference evidence="3 4" key="1">
    <citation type="submission" date="2022-11" db="EMBL/GenBank/DDBJ databases">
        <authorList>
            <person name="Caiyu Z."/>
        </authorList>
    </citation>
    <scope>NUCLEOTIDE SEQUENCE [LARGE SCALE GENOMIC DNA]</scope>
    <source>
        <strain evidence="3 4">YR-4</strain>
    </source>
</reference>
<dbReference type="InterPro" id="IPR020916">
    <property type="entry name" value="Gln_gamma-glutamylTfrase_bac"/>
</dbReference>
<accession>A0ABT4BRL5</accession>
<keyword evidence="2" id="KW-0749">Sporulation</keyword>
<dbReference type="HAMAP" id="MF_00727">
    <property type="entry name" value="Tgl"/>
    <property type="match status" value="1"/>
</dbReference>
<evidence type="ECO:0000256" key="2">
    <source>
        <dbReference type="ARBA" id="ARBA00022969"/>
    </source>
</evidence>
<evidence type="ECO:0000313" key="3">
    <source>
        <dbReference type="EMBL" id="MCY1713542.1"/>
    </source>
</evidence>
<gene>
    <name evidence="3" type="ORF">OUY18_04635</name>
</gene>
<organism evidence="3 4">
    <name type="scientific">Caproiciproducens galactitolivorans</name>
    <dbReference type="NCBI Taxonomy" id="642589"/>
    <lineage>
        <taxon>Bacteria</taxon>
        <taxon>Bacillati</taxon>
        <taxon>Bacillota</taxon>
        <taxon>Clostridia</taxon>
        <taxon>Eubacteriales</taxon>
        <taxon>Acutalibacteraceae</taxon>
        <taxon>Caproiciproducens</taxon>
    </lineage>
</organism>
<comment type="caution">
    <text evidence="3">The sequence shown here is derived from an EMBL/GenBank/DDBJ whole genome shotgun (WGS) entry which is preliminary data.</text>
</comment>
<dbReference type="EMBL" id="JAPOHA010000003">
    <property type="protein sequence ID" value="MCY1713542.1"/>
    <property type="molecule type" value="Genomic_DNA"/>
</dbReference>
<name>A0ABT4BRL5_9FIRM</name>
<proteinExistence type="inferred from homology"/>
<dbReference type="RefSeq" id="WP_268057555.1">
    <property type="nucleotide sequence ID" value="NZ_JAPOHA010000003.1"/>
</dbReference>